<reference evidence="1 2" key="1">
    <citation type="submission" date="2018-07" db="EMBL/GenBank/DDBJ databases">
        <title>Freshwater and sediment microbial communities from various areas in North America, analyzing microbe dynamics in response to fracking.</title>
        <authorList>
            <person name="Lamendella R."/>
        </authorList>
    </citation>
    <scope>NUCLEOTIDE SEQUENCE [LARGE SCALE GENOMIC DNA]</scope>
    <source>
        <strain evidence="1 2">160A</strain>
    </source>
</reference>
<dbReference type="Pfam" id="PF07313">
    <property type="entry name" value="AmiA-like"/>
    <property type="match status" value="1"/>
</dbReference>
<protein>
    <submittedName>
        <fullName evidence="1">Uncharacterized protein DUF1460</fullName>
    </submittedName>
</protein>
<dbReference type="InterPro" id="IPR038765">
    <property type="entry name" value="Papain-like_cys_pep_sf"/>
</dbReference>
<comment type="caution">
    <text evidence="1">The sequence shown here is derived from an EMBL/GenBank/DDBJ whole genome shotgun (WGS) entry which is preliminary data.</text>
</comment>
<dbReference type="Proteomes" id="UP000252733">
    <property type="component" value="Unassembled WGS sequence"/>
</dbReference>
<dbReference type="Gene3D" id="1.10.3670.10">
    <property type="entry name" value="Putative xylanase like domain"/>
    <property type="match status" value="1"/>
</dbReference>
<dbReference type="InterPro" id="IPR010846">
    <property type="entry name" value="AmiA-like"/>
</dbReference>
<gene>
    <name evidence="1" type="ORF">DFO77_10459</name>
</gene>
<keyword evidence="2" id="KW-1185">Reference proteome</keyword>
<name>A0A368VB16_9BACT</name>
<evidence type="ECO:0000313" key="2">
    <source>
        <dbReference type="Proteomes" id="UP000252733"/>
    </source>
</evidence>
<organism evidence="1 2">
    <name type="scientific">Marinilabilia salmonicolor</name>
    <dbReference type="NCBI Taxonomy" id="989"/>
    <lineage>
        <taxon>Bacteria</taxon>
        <taxon>Pseudomonadati</taxon>
        <taxon>Bacteroidota</taxon>
        <taxon>Bacteroidia</taxon>
        <taxon>Marinilabiliales</taxon>
        <taxon>Marinilabiliaceae</taxon>
        <taxon>Marinilabilia</taxon>
    </lineage>
</organism>
<dbReference type="Gene3D" id="2.30.260.10">
    <property type="entry name" value="putative xylanase like domain"/>
    <property type="match status" value="1"/>
</dbReference>
<dbReference type="AlphaFoldDB" id="A0A368VB16"/>
<accession>A0A368VB16</accession>
<dbReference type="EMBL" id="QPIZ01000004">
    <property type="protein sequence ID" value="RCW38302.1"/>
    <property type="molecule type" value="Genomic_DNA"/>
</dbReference>
<dbReference type="SUPFAM" id="SSF54001">
    <property type="entry name" value="Cysteine proteinases"/>
    <property type="match status" value="1"/>
</dbReference>
<evidence type="ECO:0000313" key="1">
    <source>
        <dbReference type="EMBL" id="RCW38302.1"/>
    </source>
</evidence>
<proteinExistence type="predicted"/>
<sequence length="300" mass="33899">MTVTLFVGCFSANKENQGQENNVKEPSADCDFAVISSAQDSVVFEELLADLDLENLKTRELSEVVVDIALYFEDAPYVAHTLEISDQECLVVNLREFDCTTFVENVLALSWVVKSGDASFDRYVDLLKELRYRNGNLSGYPSRLHYFTDWLYDNEQKGIVRVVSNDFGDADFDASVNFMSENFSRYPALTNDSSFVDEMRSVEKLVSLIKFKKVSPGHISNVTNSIHDGDIVAFSTNIDGLDIVHLGFSYFTNGQLRFIHASTNGNRVRISEQTLEEYVNSQKHIDGVLVARPQEDFLFN</sequence>